<proteinExistence type="inferred from homology"/>
<keyword evidence="7 8" id="KW-1160">Virus entry into host cell</keyword>
<keyword evidence="11" id="KW-1185">Reference proteome</keyword>
<comment type="similarity">
    <text evidence="8">Belongs to the papillomaviridae L1 protein family.</text>
</comment>
<dbReference type="Gene3D" id="2.60.175.20">
    <property type="entry name" value="Major capsid L1 (late) superfamily, Papillomavirus"/>
    <property type="match status" value="2"/>
</dbReference>
<feature type="region of interest" description="Disordered" evidence="9">
    <location>
        <begin position="128"/>
        <end position="148"/>
    </location>
</feature>
<keyword evidence="4 8" id="KW-1161">Viral attachment to host cell</keyword>
<dbReference type="GO" id="GO:0046718">
    <property type="term" value="P:symbiont entry into host cell"/>
    <property type="evidence" value="ECO:0007669"/>
    <property type="project" value="UniProtKB-UniRule"/>
</dbReference>
<accession>D5FL30</accession>
<keyword evidence="6 8" id="KW-0426">Late protein</keyword>
<evidence type="ECO:0000256" key="3">
    <source>
        <dbReference type="ARBA" id="ARBA00022581"/>
    </source>
</evidence>
<evidence type="ECO:0000256" key="9">
    <source>
        <dbReference type="SAM" id="MobiDB-lite"/>
    </source>
</evidence>
<keyword evidence="2 8" id="KW-0167">Capsid protein</keyword>
<gene>
    <name evidence="8" type="primary">L1</name>
</gene>
<feature type="region of interest" description="Disordered" evidence="9">
    <location>
        <begin position="480"/>
        <end position="504"/>
    </location>
</feature>
<keyword evidence="8" id="KW-1145">T=7 icosahedral capsid protein</keyword>
<evidence type="ECO:0000313" key="11">
    <source>
        <dbReference type="Proteomes" id="UP000052085"/>
    </source>
</evidence>
<dbReference type="OrthoDB" id="5037at10239"/>
<dbReference type="Pfam" id="PF00500">
    <property type="entry name" value="Late_protein_L1"/>
    <property type="match status" value="1"/>
</dbReference>
<reference evidence="10 11" key="1">
    <citation type="journal article" date="2010" name="Virology">
        <title>Ovis aries Papillomavirus 3: a prototype of a novel genus in the family Papillomaviridae associated with ovine squamous cell carcinoma.</title>
        <authorList>
            <person name="Alberti A."/>
            <person name="Pirino S."/>
            <person name="Pintore F."/>
            <person name="Addis M.F."/>
            <person name="Chessa B."/>
            <person name="Cacciotto C."/>
            <person name="Cubeddu T."/>
            <person name="Anfossi A."/>
            <person name="Benenati G."/>
            <person name="Coradduzza E."/>
            <person name="Lecis R."/>
            <person name="Antuofermo E."/>
            <person name="Carcangiu L."/>
            <person name="Pittau M."/>
        </authorList>
    </citation>
    <scope>NUCLEOTIDE SEQUENCE [LARGE SCALE GENOMIC DNA]</scope>
    <source>
        <strain evidence="11">Isolate Sar1</strain>
    </source>
</reference>
<organism evidence="10 11">
    <name type="scientific">Ovis aries papillomavirus 3</name>
    <dbReference type="NCBI Taxonomy" id="634772"/>
    <lineage>
        <taxon>Viruses</taxon>
        <taxon>Monodnaviria</taxon>
        <taxon>Shotokuvirae</taxon>
        <taxon>Cossaviricota</taxon>
        <taxon>Papovaviricetes</taxon>
        <taxon>Zurhausenvirales</taxon>
        <taxon>Papillomaviridae</taxon>
        <taxon>Firstpapillomavirinae</taxon>
        <taxon>Dyokappapapillomavirus</taxon>
        <taxon>Dyokappapapillomavirus 1</taxon>
    </lineage>
</organism>
<dbReference type="GO" id="GO:0019062">
    <property type="term" value="P:virion attachment to host cell"/>
    <property type="evidence" value="ECO:0007669"/>
    <property type="project" value="UniProtKB-UniRule"/>
</dbReference>
<dbReference type="SUPFAM" id="SSF88648">
    <property type="entry name" value="Group I dsDNA viruses"/>
    <property type="match status" value="1"/>
</dbReference>
<dbReference type="InterPro" id="IPR011222">
    <property type="entry name" value="dsDNA_vir_gr_I_capsid"/>
</dbReference>
<evidence type="ECO:0000256" key="4">
    <source>
        <dbReference type="ARBA" id="ARBA00022804"/>
    </source>
</evidence>
<evidence type="ECO:0000256" key="1">
    <source>
        <dbReference type="ARBA" id="ARBA00004328"/>
    </source>
</evidence>
<dbReference type="GO" id="GO:0005198">
    <property type="term" value="F:structural molecule activity"/>
    <property type="evidence" value="ECO:0007669"/>
    <property type="project" value="InterPro"/>
</dbReference>
<evidence type="ECO:0000256" key="6">
    <source>
        <dbReference type="ARBA" id="ARBA00022921"/>
    </source>
</evidence>
<evidence type="ECO:0000256" key="8">
    <source>
        <dbReference type="RuleBase" id="RU361248"/>
    </source>
</evidence>
<comment type="subunit">
    <text evidence="8">Self-assembles into homopentamers. The capsid has an icosahedral symmetry and consists of 72 capsomers, with each capsomer being a pentamer of L1. Interacts with the minor capsid protein L2; this interaction is necessary for viral genome encapsidation.</text>
</comment>
<dbReference type="InterPro" id="IPR036973">
    <property type="entry name" value="Capsid_L1_sf_Papillomavir"/>
</dbReference>
<evidence type="ECO:0000256" key="5">
    <source>
        <dbReference type="ARBA" id="ARBA00022844"/>
    </source>
</evidence>
<dbReference type="GO" id="GO:0039620">
    <property type="term" value="C:T=7 icosahedral viral capsid"/>
    <property type="evidence" value="ECO:0007669"/>
    <property type="project" value="UniProtKB-KW"/>
</dbReference>
<name>D5FL30_9PAPI</name>
<evidence type="ECO:0000256" key="2">
    <source>
        <dbReference type="ARBA" id="ARBA00022561"/>
    </source>
</evidence>
<protein>
    <recommendedName>
        <fullName evidence="8">Major capsid protein L1</fullName>
    </recommendedName>
</protein>
<dbReference type="InterPro" id="IPR002210">
    <property type="entry name" value="Capsid_L1_Papillomavir"/>
</dbReference>
<feature type="compositionally biased region" description="Basic residues" evidence="9">
    <location>
        <begin position="495"/>
        <end position="504"/>
    </location>
</feature>
<comment type="subcellular location">
    <subcellularLocation>
        <location evidence="1 8">Virion</location>
    </subcellularLocation>
</comment>
<keyword evidence="3 8" id="KW-0945">Host-virus interaction</keyword>
<dbReference type="EMBL" id="FJ796965">
    <property type="protein sequence ID" value="ACO58661.1"/>
    <property type="molecule type" value="Genomic_DNA"/>
</dbReference>
<sequence length="504" mass="57064">MAVWVPNGKSFYLPQSAVTRILSTNEYVQGTGLVFHGSSNRLLCVGHPFYETQRPDGSVKVPKVSSSQYRVFKVLLPDPNKFVFSEPNLYDPESQRLVWKLRGLQVDRGQPHGVWVTGHLLMNKLDDTENLGRQGSDPAGRDKDSRVNMGLEPKQMQVLIVGCRPPWGEHWGVAKKCASDNADPDKCPAIELKSTIIEDGNMMDTGFGNLDFRSLQENKADAPIDICQSICKYPDFIRMSQETYGDHMFFCAKHEQIYLRHYFSKAGKIGEEVPKTLYVPPQPDTVNGTVNFWGSPSGSMVSSNNQLFNKPYWVRQAQGHNNGVLWNNLAFITVGDTTRGTNFNISVLDNGAQPYKDSSYAEFLRHVEEFDIQIIVEACIVDLTPEIVSFIHQMDPTILDNWNLGIQAAPDSSLWETYRYISSFATKCPDQVPKPEAPKDPYEKLSFWTVDLNEKLSQDLTHFPLGRRYLFQYTVRPPKSAVKRKAANNSGLNSSKRRRKLNNK</sequence>
<evidence type="ECO:0000256" key="7">
    <source>
        <dbReference type="ARBA" id="ARBA00023296"/>
    </source>
</evidence>
<dbReference type="PRINTS" id="PR00865">
    <property type="entry name" value="HPVCAPSIDL1"/>
</dbReference>
<comment type="function">
    <text evidence="8">Forms an icosahedral capsid with a T=7 symmetry and a 50 nm diameter. The capsid is composed of 72 pentamers linked to each other by disulfide bonds and associated with L2 proteins. Binds to heparan sulfate proteoglycans on cell surface of basal layer keratinocytes to provide initial virion attachment. This binding mediates a conformational change in the virus capsid that facilitates efficient infection. The virion enters the host cell via endocytosis. During virus trafficking, L1 protein dissociates from the viral DNA and the genomic DNA is released to the host nucleus. The virion assembly takes place within the cell nucleus. Encapsulates the genomic DNA together with protein L2.</text>
</comment>
<dbReference type="Proteomes" id="UP000052085">
    <property type="component" value="Segment"/>
</dbReference>
<evidence type="ECO:0000313" key="10">
    <source>
        <dbReference type="EMBL" id="ACO58661.1"/>
    </source>
</evidence>
<keyword evidence="5 8" id="KW-0946">Virion</keyword>